<feature type="transmembrane region" description="Helical" evidence="1">
    <location>
        <begin position="201"/>
        <end position="222"/>
    </location>
</feature>
<organism evidence="3 4">
    <name type="scientific">Halobacillus naozhouensis</name>
    <dbReference type="NCBI Taxonomy" id="554880"/>
    <lineage>
        <taxon>Bacteria</taxon>
        <taxon>Bacillati</taxon>
        <taxon>Bacillota</taxon>
        <taxon>Bacilli</taxon>
        <taxon>Bacillales</taxon>
        <taxon>Bacillaceae</taxon>
        <taxon>Halobacillus</taxon>
    </lineage>
</organism>
<accession>A0ABY8J2N4</accession>
<dbReference type="Pfam" id="PF01970">
    <property type="entry name" value="TctA"/>
    <property type="match status" value="1"/>
</dbReference>
<keyword evidence="1" id="KW-0812">Transmembrane</keyword>
<feature type="transmembrane region" description="Helical" evidence="1">
    <location>
        <begin position="390"/>
        <end position="407"/>
    </location>
</feature>
<gene>
    <name evidence="3" type="ORF">P9989_04480</name>
</gene>
<dbReference type="PANTHER" id="PTHR35342">
    <property type="entry name" value="TRICARBOXYLIC TRANSPORT PROTEIN"/>
    <property type="match status" value="1"/>
</dbReference>
<feature type="transmembrane region" description="Helical" evidence="1">
    <location>
        <begin position="58"/>
        <end position="81"/>
    </location>
</feature>
<evidence type="ECO:0000259" key="2">
    <source>
        <dbReference type="Pfam" id="PF01970"/>
    </source>
</evidence>
<dbReference type="Proteomes" id="UP001221597">
    <property type="component" value="Chromosome"/>
</dbReference>
<feature type="transmembrane region" description="Helical" evidence="1">
    <location>
        <begin position="108"/>
        <end position="131"/>
    </location>
</feature>
<protein>
    <submittedName>
        <fullName evidence="3">Tripartite tricarboxylate transporter permease</fullName>
    </submittedName>
</protein>
<sequence>MNTDLLIQVFQNLLSVQAIIALFIGVVGGIIVGSLPGLSATMAVALLVPVTFGMDPAAGLMMLAAIYTSAVYGGSISAILIHTPGTPAAAATSLDGYMMTKKGQGGKAIGVSTISSMIGGTISGVALLFLAPPLAKVSLAFSAPEYFLLGVFGLTIIGSLAGKSMAKGLASGALGLLIGTIGVDILTGFPRFTFGSMSLESGISLVPALIGLFSLSQVLMLAENKGKEKKESVIGKIGKVLPSIKEFKSIFVTILRSSGLGVFVGLLPGAGGDVGSWVGYNEAKRFSKDKKKFGTGAIEGVAAPEAANNAVTGGALIPLLTLGIPGSSTTAVMLGGLMIHGLVPGNGMFTTNANITYSVIFGFLLANILMGIVGLLGAKFFIKASGISEKLLMPIIISLCVVGSFSINNNLFDVWVMIAFGLVGYLMRKTGFHPAPVILGMILGPIAENGFRQSILMAEGNLLTYYLTRPICLVLLGLIIISLLSPLFLKWRQKRQENNNFSVEEQESV</sequence>
<feature type="transmembrane region" description="Helical" evidence="1">
    <location>
        <begin position="319"/>
        <end position="343"/>
    </location>
</feature>
<feature type="transmembrane region" description="Helical" evidence="1">
    <location>
        <begin position="355"/>
        <end position="378"/>
    </location>
</feature>
<dbReference type="InterPro" id="IPR002823">
    <property type="entry name" value="DUF112_TM"/>
</dbReference>
<evidence type="ECO:0000313" key="4">
    <source>
        <dbReference type="Proteomes" id="UP001221597"/>
    </source>
</evidence>
<keyword evidence="4" id="KW-1185">Reference proteome</keyword>
<feature type="transmembrane region" description="Helical" evidence="1">
    <location>
        <begin position="12"/>
        <end position="38"/>
    </location>
</feature>
<dbReference type="EMBL" id="CP121671">
    <property type="protein sequence ID" value="WFT75653.1"/>
    <property type="molecule type" value="Genomic_DNA"/>
</dbReference>
<proteinExistence type="predicted"/>
<keyword evidence="1" id="KW-1133">Transmembrane helix</keyword>
<feature type="transmembrane region" description="Helical" evidence="1">
    <location>
        <begin position="169"/>
        <end position="189"/>
    </location>
</feature>
<evidence type="ECO:0000256" key="1">
    <source>
        <dbReference type="SAM" id="Phobius"/>
    </source>
</evidence>
<dbReference type="PANTHER" id="PTHR35342:SF5">
    <property type="entry name" value="TRICARBOXYLIC TRANSPORT PROTEIN"/>
    <property type="match status" value="1"/>
</dbReference>
<feature type="transmembrane region" description="Helical" evidence="1">
    <location>
        <begin position="143"/>
        <end position="162"/>
    </location>
</feature>
<feature type="domain" description="DUF112" evidence="2">
    <location>
        <begin position="19"/>
        <end position="439"/>
    </location>
</feature>
<dbReference type="RefSeq" id="WP_283077619.1">
    <property type="nucleotide sequence ID" value="NZ_CP121671.1"/>
</dbReference>
<name>A0ABY8J2N4_9BACI</name>
<reference evidence="3 4" key="1">
    <citation type="submission" date="2023-04" db="EMBL/GenBank/DDBJ databases">
        <title>Genome sequence of Halobacillus naozhouensis KACC 21980.</title>
        <authorList>
            <person name="Kim S."/>
            <person name="Heo J."/>
            <person name="Kwon S.-W."/>
        </authorList>
    </citation>
    <scope>NUCLEOTIDE SEQUENCE [LARGE SCALE GENOMIC DNA]</scope>
    <source>
        <strain evidence="3 4">KCTC 13234</strain>
    </source>
</reference>
<keyword evidence="1" id="KW-0472">Membrane</keyword>
<evidence type="ECO:0000313" key="3">
    <source>
        <dbReference type="EMBL" id="WFT75653.1"/>
    </source>
</evidence>
<feature type="transmembrane region" description="Helical" evidence="1">
    <location>
        <begin position="466"/>
        <end position="489"/>
    </location>
</feature>